<protein>
    <recommendedName>
        <fullName evidence="5">Maltokinase N-terminal cap domain-containing protein</fullName>
    </recommendedName>
</protein>
<feature type="domain" description="Maltokinase N-terminal cap" evidence="5">
    <location>
        <begin position="56"/>
        <end position="139"/>
    </location>
</feature>
<evidence type="ECO:0000256" key="2">
    <source>
        <dbReference type="ARBA" id="ARBA00022741"/>
    </source>
</evidence>
<keyword evidence="3" id="KW-0418">Kinase</keyword>
<keyword evidence="7" id="KW-1185">Reference proteome</keyword>
<dbReference type="NCBIfam" id="NF047744">
    <property type="entry name" value="CG0192_rel"/>
    <property type="match status" value="1"/>
</dbReference>
<evidence type="ECO:0000313" key="7">
    <source>
        <dbReference type="Proteomes" id="UP000646749"/>
    </source>
</evidence>
<dbReference type="Pfam" id="PF18085">
    <property type="entry name" value="Mak_N_cap"/>
    <property type="match status" value="1"/>
</dbReference>
<evidence type="ECO:0000313" key="6">
    <source>
        <dbReference type="EMBL" id="GIG91241.1"/>
    </source>
</evidence>
<evidence type="ECO:0000256" key="4">
    <source>
        <dbReference type="ARBA" id="ARBA00022840"/>
    </source>
</evidence>
<accession>A0ABQ4E926</accession>
<comment type="caution">
    <text evidence="6">The sequence shown here is derived from an EMBL/GenBank/DDBJ whole genome shotgun (WGS) entry which is preliminary data.</text>
</comment>
<name>A0ABQ4E926_9ACTN</name>
<keyword evidence="4" id="KW-0067">ATP-binding</keyword>
<organism evidence="6 7">
    <name type="scientific">Plantactinospora endophytica</name>
    <dbReference type="NCBI Taxonomy" id="673535"/>
    <lineage>
        <taxon>Bacteria</taxon>
        <taxon>Bacillati</taxon>
        <taxon>Actinomycetota</taxon>
        <taxon>Actinomycetes</taxon>
        <taxon>Micromonosporales</taxon>
        <taxon>Micromonosporaceae</taxon>
        <taxon>Plantactinospora</taxon>
    </lineage>
</organism>
<dbReference type="EMBL" id="BONW01000035">
    <property type="protein sequence ID" value="GIG91241.1"/>
    <property type="molecule type" value="Genomic_DNA"/>
</dbReference>
<evidence type="ECO:0000256" key="3">
    <source>
        <dbReference type="ARBA" id="ARBA00022777"/>
    </source>
</evidence>
<keyword evidence="1" id="KW-0808">Transferase</keyword>
<dbReference type="Proteomes" id="UP000646749">
    <property type="component" value="Unassembled WGS sequence"/>
</dbReference>
<evidence type="ECO:0000259" key="5">
    <source>
        <dbReference type="Pfam" id="PF18085"/>
    </source>
</evidence>
<gene>
    <name evidence="6" type="ORF">Pen02_61770</name>
</gene>
<evidence type="ECO:0000256" key="1">
    <source>
        <dbReference type="ARBA" id="ARBA00022679"/>
    </source>
</evidence>
<reference evidence="6 7" key="1">
    <citation type="submission" date="2021-01" db="EMBL/GenBank/DDBJ databases">
        <title>Whole genome shotgun sequence of Plantactinospora endophytica NBRC 110450.</title>
        <authorList>
            <person name="Komaki H."/>
            <person name="Tamura T."/>
        </authorList>
    </citation>
    <scope>NUCLEOTIDE SEQUENCE [LARGE SCALE GENOMIC DNA]</scope>
    <source>
        <strain evidence="6 7">NBRC 110450</strain>
    </source>
</reference>
<keyword evidence="2" id="KW-0547">Nucleotide-binding</keyword>
<dbReference type="InterPro" id="IPR040999">
    <property type="entry name" value="Mak_N_cap"/>
</dbReference>
<proteinExistence type="predicted"/>
<sequence length="250" mass="27004">MLVVQDPHQPEALPSHEILTKLRAVLRSGSACEDRCMALLHRADLNPTKLELIAGWLPQRRWYPGPAAPQLTRVAAFRFDDPAGEVGIETMLVSVGPEKIVHVPLTYRGAPLPGRDDWLIGTSEHSVLGRRWIYDACGDPVYAAALAGAVLAGTEQAEELVEIDGRLERRAPSMAIASTVEATGDMPVIEGLGGVMDSDLITTIVTAPVILSVMRCLELYIRPPSAAIPSLTCTWSGQSNPVVLAIAFRR</sequence>